<keyword evidence="1" id="KW-0812">Transmembrane</keyword>
<keyword evidence="3" id="KW-1185">Reference proteome</keyword>
<sequence length="114" mass="12590">MEIDYDSLITFLIMWGTPTIMVISAYIRMDSEDRASAKQDLTSPQSIFTVGFLLIGHFVTSVGNLFGIHFIKYMGIVILVVGGVTCTLDVWKKSKVKGALVPVLISVAIYFLIV</sequence>
<gene>
    <name evidence="2" type="ORF">GH885_10465</name>
</gene>
<dbReference type="Proteomes" id="UP000435187">
    <property type="component" value="Unassembled WGS sequence"/>
</dbReference>
<feature type="transmembrane region" description="Helical" evidence="1">
    <location>
        <begin position="98"/>
        <end position="113"/>
    </location>
</feature>
<feature type="transmembrane region" description="Helical" evidence="1">
    <location>
        <begin position="6"/>
        <end position="27"/>
    </location>
</feature>
<keyword evidence="1" id="KW-0472">Membrane</keyword>
<dbReference type="AlphaFoldDB" id="A0A6N7QZ24"/>
<evidence type="ECO:0000313" key="3">
    <source>
        <dbReference type="Proteomes" id="UP000435187"/>
    </source>
</evidence>
<keyword evidence="1" id="KW-1133">Transmembrane helix</keyword>
<accession>A0A6N7QZ24</accession>
<evidence type="ECO:0000256" key="1">
    <source>
        <dbReference type="SAM" id="Phobius"/>
    </source>
</evidence>
<dbReference type="RefSeq" id="WP_153835424.1">
    <property type="nucleotide sequence ID" value="NZ_JBHUMW010000011.1"/>
</dbReference>
<dbReference type="EMBL" id="WJEE01000020">
    <property type="protein sequence ID" value="MRI66754.1"/>
    <property type="molecule type" value="Genomic_DNA"/>
</dbReference>
<protein>
    <submittedName>
        <fullName evidence="2">Uncharacterized protein</fullName>
    </submittedName>
</protein>
<reference evidence="2 3" key="1">
    <citation type="submission" date="2019-10" db="EMBL/GenBank/DDBJ databases">
        <title>Gracilibacillus salitolerans sp. nov., a moderate halophile isolated from a saline soil in northwest China.</title>
        <authorList>
            <person name="Gan L."/>
        </authorList>
    </citation>
    <scope>NUCLEOTIDE SEQUENCE [LARGE SCALE GENOMIC DNA]</scope>
    <source>
        <strain evidence="2 3">TP2-8</strain>
    </source>
</reference>
<organism evidence="2 3">
    <name type="scientific">Gracilibacillus thailandensis</name>
    <dbReference type="NCBI Taxonomy" id="563735"/>
    <lineage>
        <taxon>Bacteria</taxon>
        <taxon>Bacillati</taxon>
        <taxon>Bacillota</taxon>
        <taxon>Bacilli</taxon>
        <taxon>Bacillales</taxon>
        <taxon>Bacillaceae</taxon>
        <taxon>Gracilibacillus</taxon>
    </lineage>
</organism>
<evidence type="ECO:0000313" key="2">
    <source>
        <dbReference type="EMBL" id="MRI66754.1"/>
    </source>
</evidence>
<feature type="transmembrane region" description="Helical" evidence="1">
    <location>
        <begin position="73"/>
        <end position="91"/>
    </location>
</feature>
<comment type="caution">
    <text evidence="2">The sequence shown here is derived from an EMBL/GenBank/DDBJ whole genome shotgun (WGS) entry which is preliminary data.</text>
</comment>
<name>A0A6N7QZ24_9BACI</name>
<feature type="transmembrane region" description="Helical" evidence="1">
    <location>
        <begin position="47"/>
        <end position="67"/>
    </location>
</feature>
<proteinExistence type="predicted"/>